<reference evidence="2 3" key="1">
    <citation type="submission" date="2020-06" db="EMBL/GenBank/DDBJ databases">
        <title>Dyadobacter sandarakinus sp. nov., isolated from the soil of the Arctic Yellow River Station.</title>
        <authorList>
            <person name="Zhang Y."/>
            <person name="Peng F."/>
        </authorList>
    </citation>
    <scope>NUCLEOTIDE SEQUENCE [LARGE SCALE GENOMIC DNA]</scope>
    <source>
        <strain evidence="2 3">Q3-56</strain>
    </source>
</reference>
<evidence type="ECO:0000313" key="3">
    <source>
        <dbReference type="Proteomes" id="UP000612680"/>
    </source>
</evidence>
<dbReference type="InterPro" id="IPR043729">
    <property type="entry name" value="DUF5672"/>
</dbReference>
<feature type="domain" description="DUF5672" evidence="1">
    <location>
        <begin position="56"/>
        <end position="228"/>
    </location>
</feature>
<proteinExistence type="predicted"/>
<dbReference type="Proteomes" id="UP000612680">
    <property type="component" value="Chromosome"/>
</dbReference>
<sequence length="251" mass="29259">MKELVTVIVPVLNPDINPVEERLLHHSLQMLSGYPLIFVTYEGADLSIVREHHEDIDIVHFPAEFFRSRDAFARLLLMEDFYLRFNWCDFLMVHELNSWIIKDELYYWCKQGYDFMKAGAAGHVPGNFFQQLTGYSPAQKEAFASGFENNGLYLCRIERMLSTLAGLKKTAYQYRHDTSLHQADAVFWKCEANRLWPRLRKPSRIVTDHFARNVADLAELKPDRLPFALTGITRANFNQIPFFKSMTEADQ</sequence>
<dbReference type="EMBL" id="CP056775">
    <property type="protein sequence ID" value="QRR03737.1"/>
    <property type="molecule type" value="Genomic_DNA"/>
</dbReference>
<dbReference type="Pfam" id="PF18922">
    <property type="entry name" value="DUF5672"/>
    <property type="match status" value="1"/>
</dbReference>
<gene>
    <name evidence="2" type="ORF">HWI92_23885</name>
</gene>
<accession>A0ABX7ICA3</accession>
<organism evidence="2 3">
    <name type="scientific">Dyadobacter sandarakinus</name>
    <dbReference type="NCBI Taxonomy" id="2747268"/>
    <lineage>
        <taxon>Bacteria</taxon>
        <taxon>Pseudomonadati</taxon>
        <taxon>Bacteroidota</taxon>
        <taxon>Cytophagia</taxon>
        <taxon>Cytophagales</taxon>
        <taxon>Spirosomataceae</taxon>
        <taxon>Dyadobacter</taxon>
    </lineage>
</organism>
<keyword evidence="3" id="KW-1185">Reference proteome</keyword>
<protein>
    <recommendedName>
        <fullName evidence="1">DUF5672 domain-containing protein</fullName>
    </recommendedName>
</protein>
<name>A0ABX7ICA3_9BACT</name>
<dbReference type="RefSeq" id="WP_204659928.1">
    <property type="nucleotide sequence ID" value="NZ_CP056775.1"/>
</dbReference>
<evidence type="ECO:0000259" key="1">
    <source>
        <dbReference type="Pfam" id="PF18922"/>
    </source>
</evidence>
<evidence type="ECO:0000313" key="2">
    <source>
        <dbReference type="EMBL" id="QRR03737.1"/>
    </source>
</evidence>